<evidence type="ECO:0000313" key="1">
    <source>
        <dbReference type="EMBL" id="KAK5812413.1"/>
    </source>
</evidence>
<reference evidence="1 2" key="1">
    <citation type="submission" date="2023-03" db="EMBL/GenBank/DDBJ databases">
        <title>WGS of Gossypium arboreum.</title>
        <authorList>
            <person name="Yu D."/>
        </authorList>
    </citation>
    <scope>NUCLEOTIDE SEQUENCE [LARGE SCALE GENOMIC DNA]</scope>
    <source>
        <tissue evidence="1">Leaf</tissue>
    </source>
</reference>
<keyword evidence="2" id="KW-1185">Reference proteome</keyword>
<name>A0ABR0P1C3_GOSAR</name>
<accession>A0ABR0P1C3</accession>
<proteinExistence type="predicted"/>
<comment type="caution">
    <text evidence="1">The sequence shown here is derived from an EMBL/GenBank/DDBJ whole genome shotgun (WGS) entry which is preliminary data.</text>
</comment>
<organism evidence="1 2">
    <name type="scientific">Gossypium arboreum</name>
    <name type="common">Tree cotton</name>
    <name type="synonym">Gossypium nanking</name>
    <dbReference type="NCBI Taxonomy" id="29729"/>
    <lineage>
        <taxon>Eukaryota</taxon>
        <taxon>Viridiplantae</taxon>
        <taxon>Streptophyta</taxon>
        <taxon>Embryophyta</taxon>
        <taxon>Tracheophyta</taxon>
        <taxon>Spermatophyta</taxon>
        <taxon>Magnoliopsida</taxon>
        <taxon>eudicotyledons</taxon>
        <taxon>Gunneridae</taxon>
        <taxon>Pentapetalae</taxon>
        <taxon>rosids</taxon>
        <taxon>malvids</taxon>
        <taxon>Malvales</taxon>
        <taxon>Malvaceae</taxon>
        <taxon>Malvoideae</taxon>
        <taxon>Gossypium</taxon>
    </lineage>
</organism>
<dbReference type="EMBL" id="JARKNE010000008">
    <property type="protein sequence ID" value="KAK5812413.1"/>
    <property type="molecule type" value="Genomic_DNA"/>
</dbReference>
<dbReference type="Proteomes" id="UP001358586">
    <property type="component" value="Chromosome 8"/>
</dbReference>
<protein>
    <submittedName>
        <fullName evidence="1">Uncharacterized protein</fullName>
    </submittedName>
</protein>
<evidence type="ECO:0000313" key="2">
    <source>
        <dbReference type="Proteomes" id="UP001358586"/>
    </source>
</evidence>
<sequence length="95" mass="11145">MEEEHANLNLDDEEEELIPCEKDPNELEDDYQFCLVHNLLFGVISEGLAWKLGNFIRQFIQHDAALVMRREQRMMGEKKEVGLIKVCGNWVRGRL</sequence>
<gene>
    <name evidence="1" type="ORF">PVK06_027843</name>
</gene>